<dbReference type="Proteomes" id="UP000433309">
    <property type="component" value="Unassembled WGS sequence"/>
</dbReference>
<name>A0A6I2L1P0_9BURK</name>
<keyword evidence="7" id="KW-1185">Reference proteome</keyword>
<sequence length="4643" mass="501479">MGEVTMVAIVSGNNNGLLNSSAGVLGQQGLLGNALHGSSQEGVFVNIATGNLSLQDQDGFLAAAGINLALTRTYNSQAIFSDSSNKGWQNPLVKQLQLIGNLNDSSSYIQRIDVDGSVSVFNYKSDGVYVSTDGGGGFQTLTAGTGSNLGQWTWTNDRTDLLGPYEVYDMNQGGYIVKAGDQVGVRVTYLYNKLATSPATYQLSKVTDAAGDTVSFAYTVVSGLNRVTVTITPPTADGTAYAVIYDYDAQNRLRSAAVDLTPLDNKNNTVYTTKYSYGEDSGGVPSRLVTGISQDDGTRLTFTYKDGRLEKYTVYASATDNVGNTTSFNYGADRTTTVTDALQHQVVYKYDSKGQLTEVRSSSGTVTYTYDSGQSNGKNVEGNVLSMTDARGMKTVYEYDSNGNRTKQSDSAGNTIVWTYAAGSNLLLSTTSYNDSTLSTPATTRYVYDKFNRLRFKVSPEGRVTEYLYLNLTAANEIQYSSVRMFTAATYSLPADSATLIDLDSLAQWSVQQVKSKLNYTQTNYTYVRGLVKQATTVDNDSATPASTTTYTYFANGQVATETDLLNNKTSYTYDGLGRLLTKTVSDASNKIISSAASSYSASNHVVTEVLYDTRGGTAVAFASNIYTFDGAGRLLNVAKSGVYGVTTNSYDADGQLRYSLAASGQYNYWLYDDVGNQVASIDDSGHLTELIYNQNGQVIQTIRYDTALSAQQLSTLRTLKDGNVADAKLADFRPTEKPPAARRSWNFYDNAGRLIDSVDTAGAITHYEYDAASRLLASTLRATNLSPDALKDLIKTSVDSLLAMTGIEQTSSPNDRSLRRLYDKDGLLVGQIDALGYLTEYRYNAAGFLVKTTAYATKSKQSTTYALDSIRPNQDAARDVTEYRLYDAQNRLVGIVDGDGYLTELAYDTAGRIQTRTRYANKTTAPEAVKLADVKAKITSPTSTDNRVVSYTYDALDRVLTETNTFFVNGTSTSWITTYAYDPNGKLSKVEHDNGGTSVSKTYDTEGRVLTETAGIGAPSTVYAYDANGNLIKKTAPDKSSTLYYYDSDDRLVYTLDAAGQIQQLSYNNYGQVTTTRSYATALDTVTLAGLTGGLATKEIADLLKKSSGDKDHVNLFSYDDAGRLVYTVGADGQVDQRLYNDFSEQKATVHYDVSVGTGVLLGDYAVAFAAVQTLIKNATWRQTSSTEYDAAGRVTYTVNGAGNAQRTAYDGLGNVSDVTQYDPLTQNRALHYEYNKRGQVIDYKDALGNHTLTTYNGFGEAIMRSVLATEGSTTTSAALDSVSRIIYDENGRVAATIDALRVVTFYQYNGDGKVIDQTTYSTPLTASQLTTLDTQLQKASNTSASSPLPETLRGMLVAAATTDAHQQFVYDARGRLTITYTAKASSKWSVTTQTYDDNDNVTSRVSYANLVSVANPRAASTLPAASVSDVRVRMSYDIAGRLTDTLTALNTVGKDGNPIQAPATGSTTNWSLVSLRYDSFGNVLQRTAYAQALSVATDTLTLLDTAAPSAKDVAALKNVAAQNNVTTVYTYNSANRVTYSASAQSTTAAGKIRWAVTGYEYDTAGRLKTSTEFANWSELAPGTSPLATENPLPTADASRDRATNYTYDGAGRLQTSTDAAGGVTTLNYDARGNVIKRTQSSPAQGEVDRVAFTVYDLNNRPLYQIDGLGDVTRNTYDALGNLITVTQYATRIDIGKLATTTVDKLVKTTVNDRIEHYIYDQDGQRRFVLDAGGYLSQQTYDAVGRALISTTYAIAVGSKFVSITDYTVEKAISLLSLAGTAHVTNRSYDAQGNLSTVTDPEGFSESYTYDALGNKLSYKNQLSNEWKYTYDAGGRMLSTTAPAVMVYANGATKTDSGKSLNLVTLQSYDALGNMISRSEGGGSGTTHTTSYGYDLQGRQITTILPENTVYDGNVSADADGRTEAKVKRTINVSYDALGNAVESLDSGNTSFKVYDKLGRVLYDIDALGFVTAYARNGFGEVTTLTRYAKQLDETTLGRLKATHSLSTPTSSPDDRSITTSYDALGRVRTVSEPAVTIYDQQSGTTRQSARVTETEYNVFGEVFRKSVYGKSGATTTAAAVTRSYYDARGYQVAQITALSDKEPLSGYLTTYEFDAEGNQKRVKEYASVVSGWTDSSYGSTPSTSNADRETTYEYDGNGRKTQETQLGALRNGDAASDIKRIYKYDATGNQTYSQIEGGTATITYFDAFGRTTAVAQLAQAGDTTVMPASEFRLDAYGNIIVRVDYASGAATTLKGTIGTQVDTFKAPTADGVKDRYTISKYDAAGHATEVTDAENVKSFLSYDAFGRLKKQWKTVSSTYGTSSITETAYQLNEYDSVGHLVNVKTPGNRDLIKVDVNALLTDPVAISKTMAYNAYGEVISVIITDGTTSRKEYTDYDLAGQIWRTNSGDGVIKLTLFDAQGKPTVQMRSSQASDDPRLQNLVYANLADVLTMGGMQRLDTRYDLLGHALDEGTMHGNDLYFMVRQADGSWVKQTMADGGTMKDGLLVIGDRSDKEATSSYSGNDTVQITVFYKKLNDKDWLSTTQRVSWVDGYPVLNTSGLESGQYEYRVQVKPKLEDPYYRSGGVLQINSTSSDEKAKQLIRLYLLILGRAPDAEGLSAWMAAANAGSTMATIAADMLSQAPRDTLHKQFDSGLSSTQVLQAIYRNRFPGKDLNDPAVAAELAAWAARMDLKSLTIGNNAGQALSDLAAAADTANTLQRQVDALYNYLIKEGGLDYDTSRQLLAEADDTSIDTLKKGSDTAQTQRRDQQLALLYVALYGRAADKEGFDWWTKNAPAPRTIASIATDFLNGDEWKNLQSYAGMSDSQVNQLLINRVYTNLVGHQPDATQLSTWLDKLNSGSITRGEFVVQATDAIARNLSGDSQAIKDRNYLQEQLVVSMTYAHMDGVSSDVSTVIAVGRALISGITPDTKLANLVSQVKLYIQAQKSSASGFTGAASAGAQATPMETHQLQLAQLYVAIYNRAPNVQDFRLWLNSLNTGNPLQAVAKGMLDSSEGLKLYPATLSDSAFIDQVYSTAFTGTPDARSKDIWLKALQNQSRSVVLLDIISDTLYATTEAGKPGRDLFNAKVGVGLTYALNATGNDIDLAKTINSLVTINPVSKSVTISAAMDKISQVAKQLATADALTTAQAASNAANLVSATLAAAISLSPANASAATKADIVAKTPMAAAALRAAQLYVAMLNRGITGIDKLDLGGFLNQTQALYNGTSDVVAAQAMLNSDEGTALFPLTMTGRDFVIKFYSLLTGGHEIPNPADLDAWIAKASNRTMFGATAVAMLDDLVSSNAINDATGNDLLLKDRATFDRNLATLLSQLSSDASQAALAASAVLSAVQDAQSKAAAASTAATAVTGSIAAAAGTNEKYVLEIARLYVGILNRGAGSGETPIDYEGFTYWLRVDKEKVDTLYGIATGMLLSTDGQKIFGGLSDDAFIAKLYQKFFNRQPTAQDTYWPDRLKSGTPRGQLLAEMITSMLDTVYPLPSEYDAASAFNQRVSLALSNFYNAPATATAISQAATDYSNANTSFNNASATLQAKQAALDTANSAKPQSYPAVIAAQQAINYLNSPYLTDLINLRVALRLPTDYNTIAADLDALAAGTRKLTDIAASINLSITDRAAFYSALFSRILNRQDADGQAWWATNSVKPEDARYSDPGFLVWDFVQSCFAELNGTQSAYPMRVRNNFPTEISSVTTQNRNIATPLAASYNTALQNANNDIAQRRSTAQQEYNTALTAYNNANTTLQQKKSLNDYARLMMTSLSMTIAVVNNQDKAAAAMASKLRADDTLKAAQASLASLKSVKDNGISTMTIDQLVTFANIAVNVGKSINPLYDLNYALANVADASVAMALSAKNTAAASTAAQNVLQTVQVYALLLNRAPTLTELNLALAALASGQTMDSYVNDLIAANTAAFPAGLSNDDFVRQLYLSFRSSPPDDTGLRFWSGTLSGAQAVTRGKLVTNLINSLYKETINPDAISFDTNVSRNLAAVSKLAQTAAVNPDVIAFISVIATTLRNQAVKTDAAAQAALTPSARAALRVTQLYVMLLGRVPDPSTLMSRIAQLTSDQTINELAQTLLNSAEISGRLPSTLSNSQFVQSFYQLALYRQPDATELSNLTTQLDNGQLSRAQLVLDAIDGAYNYTGGDLAKLEARNMLVGRLSTAMDAVADTMSNYSQVMSSGFSTTVETQLGVEMKKYVSIAAGINSTTTETSPRLSETLGLQVDRWGNVTKRLDVRDPNWNTTYEYDDNNQLIATSRQAMAQDANGNYAMQTLTTKTNFDARGNVLSTTDAKGYINKYGYDANGSLKTETHADYTTSASATASIVYLNDAFGQHLTVTQYLNTSANAVKTIYTYDNLGRLATRSTASVTVYYYNGSIENNAAGVSKDTYSYDALGRRTSVKTSNTTTVDPNGNYTTYTRYDLNGNIIGTIDASGVETLTAYDLFNHKIKETVVDSGSTPQRLVKQWGVSTFGQVQYYIGLDGSRTLYNYDAAGQLTRQYIDTRGVDTPADQALQDLRYTYEDGTGLLLSIDDRALHQLTTYSYDRAGNRLTEKVWLQEQNRAAQDQILRYDGFNRLTDIVSATAGADYNVHYKYDLNGNRTSESTAYTSDNGQKKVVTVNYDYDKMNRQ</sequence>
<feature type="domain" description="DUF4214" evidence="3">
    <location>
        <begin position="3431"/>
        <end position="3491"/>
    </location>
</feature>
<feature type="region of interest" description="Disordered" evidence="2">
    <location>
        <begin position="1582"/>
        <end position="1601"/>
    </location>
</feature>
<gene>
    <name evidence="6" type="ORF">GJ699_19020</name>
</gene>
<feature type="non-terminal residue" evidence="6">
    <location>
        <position position="4643"/>
    </location>
</feature>
<keyword evidence="1" id="KW-0677">Repeat</keyword>
<evidence type="ECO:0000259" key="3">
    <source>
        <dbReference type="Pfam" id="PF13946"/>
    </source>
</evidence>
<dbReference type="Gene3D" id="2.180.10.10">
    <property type="entry name" value="RHS repeat-associated core"/>
    <property type="match status" value="7"/>
</dbReference>
<evidence type="ECO:0000256" key="1">
    <source>
        <dbReference type="ARBA" id="ARBA00022737"/>
    </source>
</evidence>
<dbReference type="InterPro" id="IPR031325">
    <property type="entry name" value="RHS_repeat"/>
</dbReference>
<feature type="region of interest" description="Disordered" evidence="2">
    <location>
        <begin position="2136"/>
        <end position="2160"/>
    </location>
</feature>
<protein>
    <submittedName>
        <fullName evidence="6">DUF4214 domain-containing protein</fullName>
    </submittedName>
</protein>
<dbReference type="PANTHER" id="PTHR32305">
    <property type="match status" value="1"/>
</dbReference>
<comment type="caution">
    <text evidence="6">The sequence shown here is derived from an EMBL/GenBank/DDBJ whole genome shotgun (WGS) entry which is preliminary data.</text>
</comment>
<reference evidence="6 7" key="1">
    <citation type="submission" date="2019-11" db="EMBL/GenBank/DDBJ databases">
        <title>Novel species isolated from a subtropical stream in China.</title>
        <authorList>
            <person name="Lu H."/>
        </authorList>
    </citation>
    <scope>NUCLEOTIDE SEQUENCE [LARGE SCALE GENOMIC DNA]</scope>
    <source>
        <strain evidence="6 7">FT80W</strain>
    </source>
</reference>
<dbReference type="InterPro" id="IPR056823">
    <property type="entry name" value="TEN-like_YD-shell"/>
</dbReference>
<organism evidence="6 7">
    <name type="scientific">Duganella guangzhouensis</name>
    <dbReference type="NCBI Taxonomy" id="2666084"/>
    <lineage>
        <taxon>Bacteria</taxon>
        <taxon>Pseudomonadati</taxon>
        <taxon>Pseudomonadota</taxon>
        <taxon>Betaproteobacteria</taxon>
        <taxon>Burkholderiales</taxon>
        <taxon>Oxalobacteraceae</taxon>
        <taxon>Telluria group</taxon>
        <taxon>Duganella</taxon>
    </lineage>
</organism>
<dbReference type="Pfam" id="PF05593">
    <property type="entry name" value="RHS_repeat"/>
    <property type="match status" value="6"/>
</dbReference>
<dbReference type="Pfam" id="PF25023">
    <property type="entry name" value="TEN_YD-shell"/>
    <property type="match status" value="1"/>
</dbReference>
<dbReference type="Gene3D" id="3.90.930.1">
    <property type="match status" value="1"/>
</dbReference>
<evidence type="ECO:0000313" key="7">
    <source>
        <dbReference type="Proteomes" id="UP000433309"/>
    </source>
</evidence>
<dbReference type="Pfam" id="PF13946">
    <property type="entry name" value="DUF4214"/>
    <property type="match status" value="2"/>
</dbReference>
<dbReference type="EMBL" id="WKJK01000009">
    <property type="protein sequence ID" value="MRW92091.1"/>
    <property type="molecule type" value="Genomic_DNA"/>
</dbReference>
<evidence type="ECO:0000256" key="2">
    <source>
        <dbReference type="SAM" id="MobiDB-lite"/>
    </source>
</evidence>
<dbReference type="Pfam" id="PF20148">
    <property type="entry name" value="DUF6531"/>
    <property type="match status" value="1"/>
</dbReference>
<dbReference type="InterPro" id="IPR025282">
    <property type="entry name" value="DUF4214"/>
</dbReference>
<evidence type="ECO:0000259" key="4">
    <source>
        <dbReference type="Pfam" id="PF20148"/>
    </source>
</evidence>
<feature type="compositionally biased region" description="Basic and acidic residues" evidence="2">
    <location>
        <begin position="2148"/>
        <end position="2160"/>
    </location>
</feature>
<accession>A0A6I2L1P0</accession>
<proteinExistence type="predicted"/>
<evidence type="ECO:0000259" key="5">
    <source>
        <dbReference type="Pfam" id="PF25023"/>
    </source>
</evidence>
<feature type="domain" description="DUF6531" evidence="4">
    <location>
        <begin position="45"/>
        <end position="117"/>
    </location>
</feature>
<dbReference type="InterPro" id="IPR006530">
    <property type="entry name" value="YD"/>
</dbReference>
<dbReference type="InterPro" id="IPR050708">
    <property type="entry name" value="T6SS_VgrG/RHS"/>
</dbReference>
<dbReference type="PANTHER" id="PTHR32305:SF15">
    <property type="entry name" value="PROTEIN RHSA-RELATED"/>
    <property type="match status" value="1"/>
</dbReference>
<dbReference type="NCBIfam" id="TIGR01643">
    <property type="entry name" value="YD_repeat_2x"/>
    <property type="match status" value="11"/>
</dbReference>
<feature type="domain" description="DUF4214" evidence="3">
    <location>
        <begin position="4088"/>
        <end position="4147"/>
    </location>
</feature>
<evidence type="ECO:0000313" key="6">
    <source>
        <dbReference type="EMBL" id="MRW92091.1"/>
    </source>
</evidence>
<dbReference type="InterPro" id="IPR045351">
    <property type="entry name" value="DUF6531"/>
</dbReference>
<feature type="domain" description="Teneurin-like YD-shell" evidence="5">
    <location>
        <begin position="1023"/>
        <end position="1318"/>
    </location>
</feature>
<feature type="compositionally biased region" description="Polar residues" evidence="2">
    <location>
        <begin position="2136"/>
        <end position="2147"/>
    </location>
</feature>